<dbReference type="Proteomes" id="UP001597114">
    <property type="component" value="Unassembled WGS sequence"/>
</dbReference>
<feature type="region of interest" description="Disordered" evidence="1">
    <location>
        <begin position="257"/>
        <end position="296"/>
    </location>
</feature>
<accession>A0ABW4ERI7</accession>
<feature type="transmembrane region" description="Helical" evidence="2">
    <location>
        <begin position="105"/>
        <end position="129"/>
    </location>
</feature>
<feature type="transmembrane region" description="Helical" evidence="2">
    <location>
        <begin position="232"/>
        <end position="251"/>
    </location>
</feature>
<reference evidence="5" key="1">
    <citation type="journal article" date="2019" name="Int. J. Syst. Evol. Microbiol.">
        <title>The Global Catalogue of Microorganisms (GCM) 10K type strain sequencing project: providing services to taxonomists for standard genome sequencing and annotation.</title>
        <authorList>
            <consortium name="The Broad Institute Genomics Platform"/>
            <consortium name="The Broad Institute Genome Sequencing Center for Infectious Disease"/>
            <person name="Wu L."/>
            <person name="Ma J."/>
        </authorList>
    </citation>
    <scope>NUCLEOTIDE SEQUENCE [LARGE SCALE GENOMIC DNA]</scope>
    <source>
        <strain evidence="5">CCM 7043</strain>
    </source>
</reference>
<proteinExistence type="predicted"/>
<keyword evidence="2" id="KW-0472">Membrane</keyword>
<feature type="transmembrane region" description="Helical" evidence="2">
    <location>
        <begin position="16"/>
        <end position="35"/>
    </location>
</feature>
<keyword evidence="5" id="KW-1185">Reference proteome</keyword>
<organism evidence="4 5">
    <name type="scientific">Pseudonocardia yunnanensis</name>
    <dbReference type="NCBI Taxonomy" id="58107"/>
    <lineage>
        <taxon>Bacteria</taxon>
        <taxon>Bacillati</taxon>
        <taxon>Actinomycetota</taxon>
        <taxon>Actinomycetes</taxon>
        <taxon>Pseudonocardiales</taxon>
        <taxon>Pseudonocardiaceae</taxon>
        <taxon>Pseudonocardia</taxon>
    </lineage>
</organism>
<feature type="transmembrane region" description="Helical" evidence="2">
    <location>
        <begin position="135"/>
        <end position="154"/>
    </location>
</feature>
<dbReference type="InterPro" id="IPR025326">
    <property type="entry name" value="DUF4232"/>
</dbReference>
<evidence type="ECO:0000256" key="2">
    <source>
        <dbReference type="SAM" id="Phobius"/>
    </source>
</evidence>
<evidence type="ECO:0000313" key="4">
    <source>
        <dbReference type="EMBL" id="MFD1516554.1"/>
    </source>
</evidence>
<evidence type="ECO:0000256" key="1">
    <source>
        <dbReference type="SAM" id="MobiDB-lite"/>
    </source>
</evidence>
<keyword evidence="2" id="KW-0812">Transmembrane</keyword>
<dbReference type="RefSeq" id="WP_344726104.1">
    <property type="nucleotide sequence ID" value="NZ_BAAAUS010000036.1"/>
</dbReference>
<dbReference type="Pfam" id="PF14016">
    <property type="entry name" value="DUF4232"/>
    <property type="match status" value="1"/>
</dbReference>
<evidence type="ECO:0000259" key="3">
    <source>
        <dbReference type="Pfam" id="PF14016"/>
    </source>
</evidence>
<feature type="transmembrane region" description="Helical" evidence="2">
    <location>
        <begin position="64"/>
        <end position="84"/>
    </location>
</feature>
<feature type="transmembrane region" description="Helical" evidence="2">
    <location>
        <begin position="194"/>
        <end position="212"/>
    </location>
</feature>
<protein>
    <submittedName>
        <fullName evidence="4">DUF4232 domain-containing protein</fullName>
    </submittedName>
</protein>
<keyword evidence="2" id="KW-1133">Transmembrane helix</keyword>
<comment type="caution">
    <text evidence="4">The sequence shown here is derived from an EMBL/GenBank/DDBJ whole genome shotgun (WGS) entry which is preliminary data.</text>
</comment>
<dbReference type="EMBL" id="JBHUCO010000002">
    <property type="protein sequence ID" value="MFD1516554.1"/>
    <property type="molecule type" value="Genomic_DNA"/>
</dbReference>
<gene>
    <name evidence="4" type="ORF">ACFSJD_03590</name>
</gene>
<evidence type="ECO:0000313" key="5">
    <source>
        <dbReference type="Proteomes" id="UP001597114"/>
    </source>
</evidence>
<feature type="domain" description="DUF4232" evidence="3">
    <location>
        <begin position="293"/>
        <end position="428"/>
    </location>
</feature>
<name>A0ABW4ERI7_9PSEU</name>
<sequence>MLDIDVATTARPLRTAWTVTVTGLLVMLVGAVIAARYTPFWFDPSECGLHDRCVTPESTAMLQAMWWVVGVGIVVVLAGLALTWRALPRTPEPTTAYPLPVWGRAGAAAIVGVTFGGVLGFFVLVSMFFAVQALPVALCVFWLLQGHALVWVQLRTAPPRRSVRADWTIGLSVSAVAITVGALPAVLYRALEPFAIANTGVLVAAVLLDQALPPRAGRLGEYGPVQRRAATVIAALAVAVVGHVVYTAVPWPKPDATPLPSPQLQPATRPPEKLPTTSNVPTPTPPVEADTPCAPGDLTWSTTGWDATMGSRAVTVVATHHGRRPCYLDGFASITITHGGRPLQLVVEPASIAQPGLPVAAQRVGVAPGGTASFAVFWKGYGAAADQTTPQTLDVVLPGAADPSSVPLSDGPAPFDVIDGATVHIDAWRAGVH</sequence>
<feature type="transmembrane region" description="Helical" evidence="2">
    <location>
        <begin position="166"/>
        <end position="188"/>
    </location>
</feature>